<feature type="domain" description="Helitron helicase-like" evidence="1">
    <location>
        <begin position="43"/>
        <end position="169"/>
    </location>
</feature>
<keyword evidence="3" id="KW-1185">Reference proteome</keyword>
<sequence>MTANSIQGSPTPRKSAATWSEILLLMRRIPVMKLARIRLLASFQRQEADVTFSSSQEVAEMEKTVENELTCSENQNLVMHFEELATQLEQGEEQPDGFEPVNALGDAVARDEDYQFEGKKILGVLVTLPSTFPGTTNYQRELPGAVTMANKFGLPHLFVTFDIMDEWQTEERWNEKQDKYVFIATVHYWTQTPLRAIARETGKARKLCPGAAARPYDYLPGDGDRDAICYYENELRYYELVKTIVTHFPCEGKPASYCNVDKKPTWKKCCKG</sequence>
<reference evidence="2" key="2">
    <citation type="submission" date="2022-06" db="UniProtKB">
        <authorList>
            <consortium name="EnsemblMetazoa"/>
        </authorList>
    </citation>
    <scope>IDENTIFICATION</scope>
    <source>
        <strain evidence="2">DF5081</strain>
    </source>
</reference>
<accession>A0A8R1DQP1</accession>
<dbReference type="EnsemblMetazoa" id="CJA08153b.1">
    <property type="protein sequence ID" value="CJA08153b.1"/>
    <property type="gene ID" value="WBGene00127357"/>
</dbReference>
<proteinExistence type="predicted"/>
<name>A0A8R1DQP1_CAEJA</name>
<reference evidence="3" key="1">
    <citation type="submission" date="2010-08" db="EMBL/GenBank/DDBJ databases">
        <authorList>
            <consortium name="Caenorhabditis japonica Sequencing Consortium"/>
            <person name="Wilson R.K."/>
        </authorList>
    </citation>
    <scope>NUCLEOTIDE SEQUENCE [LARGE SCALE GENOMIC DNA]</scope>
    <source>
        <strain evidence="3">DF5081</strain>
    </source>
</reference>
<evidence type="ECO:0000313" key="2">
    <source>
        <dbReference type="EnsemblMetazoa" id="CJA08153b.1"/>
    </source>
</evidence>
<dbReference type="Proteomes" id="UP000005237">
    <property type="component" value="Unassembled WGS sequence"/>
</dbReference>
<dbReference type="Pfam" id="PF14214">
    <property type="entry name" value="Helitron_like_N"/>
    <property type="match status" value="1"/>
</dbReference>
<evidence type="ECO:0000313" key="3">
    <source>
        <dbReference type="Proteomes" id="UP000005237"/>
    </source>
</evidence>
<protein>
    <submittedName>
        <fullName evidence="2">Helitron_like_N domain-containing protein</fullName>
    </submittedName>
</protein>
<evidence type="ECO:0000259" key="1">
    <source>
        <dbReference type="Pfam" id="PF14214"/>
    </source>
</evidence>
<dbReference type="AlphaFoldDB" id="A0A8R1DQP1"/>
<organism evidence="2 3">
    <name type="scientific">Caenorhabditis japonica</name>
    <dbReference type="NCBI Taxonomy" id="281687"/>
    <lineage>
        <taxon>Eukaryota</taxon>
        <taxon>Metazoa</taxon>
        <taxon>Ecdysozoa</taxon>
        <taxon>Nematoda</taxon>
        <taxon>Chromadorea</taxon>
        <taxon>Rhabditida</taxon>
        <taxon>Rhabditina</taxon>
        <taxon>Rhabditomorpha</taxon>
        <taxon>Rhabditoidea</taxon>
        <taxon>Rhabditidae</taxon>
        <taxon>Peloderinae</taxon>
        <taxon>Caenorhabditis</taxon>
    </lineage>
</organism>
<dbReference type="InterPro" id="IPR025476">
    <property type="entry name" value="Helitron_helicase-like"/>
</dbReference>